<feature type="transmembrane region" description="Helical" evidence="2">
    <location>
        <begin position="75"/>
        <end position="98"/>
    </location>
</feature>
<keyword evidence="4" id="KW-1185">Reference proteome</keyword>
<keyword evidence="2" id="KW-0812">Transmembrane</keyword>
<organism evidence="3 4">
    <name type="scientific">Litorimonas cladophorae</name>
    <dbReference type="NCBI Taxonomy" id="1220491"/>
    <lineage>
        <taxon>Bacteria</taxon>
        <taxon>Pseudomonadati</taxon>
        <taxon>Pseudomonadota</taxon>
        <taxon>Alphaproteobacteria</taxon>
        <taxon>Maricaulales</taxon>
        <taxon>Robiginitomaculaceae</taxon>
    </lineage>
</organism>
<gene>
    <name evidence="3" type="ORF">GCM10011309_16640</name>
</gene>
<comment type="caution">
    <text evidence="3">The sequence shown here is derived from an EMBL/GenBank/DDBJ whole genome shotgun (WGS) entry which is preliminary data.</text>
</comment>
<accession>A0A918KNC8</accession>
<keyword evidence="2" id="KW-0472">Membrane</keyword>
<evidence type="ECO:0000256" key="1">
    <source>
        <dbReference type="SAM" id="MobiDB-lite"/>
    </source>
</evidence>
<evidence type="ECO:0000256" key="2">
    <source>
        <dbReference type="SAM" id="Phobius"/>
    </source>
</evidence>
<name>A0A918KNC8_9PROT</name>
<protein>
    <submittedName>
        <fullName evidence="3">Uncharacterized protein</fullName>
    </submittedName>
</protein>
<keyword evidence="2" id="KW-1133">Transmembrane helix</keyword>
<dbReference type="AlphaFoldDB" id="A0A918KNC8"/>
<dbReference type="EMBL" id="BMYV01000002">
    <property type="protein sequence ID" value="GGX67571.1"/>
    <property type="molecule type" value="Genomic_DNA"/>
</dbReference>
<evidence type="ECO:0000313" key="3">
    <source>
        <dbReference type="EMBL" id="GGX67571.1"/>
    </source>
</evidence>
<reference evidence="3 4" key="1">
    <citation type="journal article" date="2014" name="Int. J. Syst. Evol. Microbiol.">
        <title>Complete genome sequence of Corynebacterium casei LMG S-19264T (=DSM 44701T), isolated from a smear-ripened cheese.</title>
        <authorList>
            <consortium name="US DOE Joint Genome Institute (JGI-PGF)"/>
            <person name="Walter F."/>
            <person name="Albersmeier A."/>
            <person name="Kalinowski J."/>
            <person name="Ruckert C."/>
        </authorList>
    </citation>
    <scope>NUCLEOTIDE SEQUENCE [LARGE SCALE GENOMIC DNA]</scope>
    <source>
        <strain evidence="3 4">KCTC 23968</strain>
    </source>
</reference>
<proteinExistence type="predicted"/>
<dbReference type="Proteomes" id="UP000600865">
    <property type="component" value="Unassembled WGS sequence"/>
</dbReference>
<sequence length="142" mass="14424">MAAPPHQMPPQMQNRPPLAAQGQPPAAPAPGSAAQPEAKSLLSKLLKRKPKANLARPAAPTEAAAKPESLLNKNFALGALTGLVIGAVVLPMLMGVLFGEAPTAAQVQAAAQPLAPVEFVESAALAVEGETFVDNALNAETP</sequence>
<feature type="region of interest" description="Disordered" evidence="1">
    <location>
        <begin position="1"/>
        <end position="42"/>
    </location>
</feature>
<evidence type="ECO:0000313" key="4">
    <source>
        <dbReference type="Proteomes" id="UP000600865"/>
    </source>
</evidence>